<dbReference type="InParanoid" id="B4JAX2"/>
<evidence type="ECO:0000256" key="1">
    <source>
        <dbReference type="ARBA" id="ARBA00006529"/>
    </source>
</evidence>
<dbReference type="KEGG" id="dgr:6562852"/>
<feature type="domain" description="Protein kinase" evidence="9">
    <location>
        <begin position="10"/>
        <end position="269"/>
    </location>
</feature>
<organism evidence="11">
    <name type="scientific">Drosophila grimshawi</name>
    <name type="common">Hawaiian fruit fly</name>
    <name type="synonym">Idiomyia grimshawi</name>
    <dbReference type="NCBI Taxonomy" id="7222"/>
    <lineage>
        <taxon>Eukaryota</taxon>
        <taxon>Metazoa</taxon>
        <taxon>Ecdysozoa</taxon>
        <taxon>Arthropoda</taxon>
        <taxon>Hexapoda</taxon>
        <taxon>Insecta</taxon>
        <taxon>Pterygota</taxon>
        <taxon>Neoptera</taxon>
        <taxon>Endopterygota</taxon>
        <taxon>Diptera</taxon>
        <taxon>Brachycera</taxon>
        <taxon>Muscomorpha</taxon>
        <taxon>Ephydroidea</taxon>
        <taxon>Drosophilidae</taxon>
        <taxon>Drosophila</taxon>
        <taxon>Hawaiian Drosophila</taxon>
    </lineage>
</organism>
<comment type="similarity">
    <text evidence="1">Belongs to the protein kinase superfamily. STE Ser/Thr protein kinase family. MAP kinase kinase kinase subfamily.</text>
</comment>
<evidence type="ECO:0000256" key="5">
    <source>
        <dbReference type="ARBA" id="ARBA00022777"/>
    </source>
</evidence>
<dbReference type="Gene3D" id="3.30.200.20">
    <property type="entry name" value="Phosphorylase Kinase, domain 1"/>
    <property type="match status" value="1"/>
</dbReference>
<evidence type="ECO:0000259" key="9">
    <source>
        <dbReference type="PROSITE" id="PS50011"/>
    </source>
</evidence>
<dbReference type="Proteomes" id="UP000001070">
    <property type="component" value="Unassembled WGS sequence"/>
</dbReference>
<evidence type="ECO:0000256" key="7">
    <source>
        <dbReference type="PROSITE-ProRule" id="PRU10141"/>
    </source>
</evidence>
<feature type="binding site" evidence="7">
    <location>
        <position position="37"/>
    </location>
    <ligand>
        <name>ATP</name>
        <dbReference type="ChEBI" id="CHEBI:30616"/>
    </ligand>
</feature>
<protein>
    <submittedName>
        <fullName evidence="10">GH10917</fullName>
    </submittedName>
</protein>
<accession>B4JAX2</accession>
<keyword evidence="5" id="KW-0418">Kinase</keyword>
<dbReference type="GO" id="GO:0043123">
    <property type="term" value="P:positive regulation of canonical NF-kappaB signal transduction"/>
    <property type="evidence" value="ECO:0007669"/>
    <property type="project" value="TreeGrafter"/>
</dbReference>
<evidence type="ECO:0000256" key="2">
    <source>
        <dbReference type="ARBA" id="ARBA00022527"/>
    </source>
</evidence>
<dbReference type="InterPro" id="IPR017441">
    <property type="entry name" value="Protein_kinase_ATP_BS"/>
</dbReference>
<dbReference type="AlphaFoldDB" id="B4JAX2"/>
<dbReference type="PIRSF" id="PIRSF000654">
    <property type="entry name" value="Integrin-linked_kinase"/>
    <property type="match status" value="1"/>
</dbReference>
<dbReference type="PROSITE" id="PS50011">
    <property type="entry name" value="PROTEIN_KINASE_DOM"/>
    <property type="match status" value="1"/>
</dbReference>
<dbReference type="CDD" id="cd13999">
    <property type="entry name" value="STKc_MAP3K-like"/>
    <property type="match status" value="1"/>
</dbReference>
<name>B4JAX2_DROGR</name>
<evidence type="ECO:0000256" key="4">
    <source>
        <dbReference type="ARBA" id="ARBA00022741"/>
    </source>
</evidence>
<dbReference type="OrthoDB" id="10261027at2759"/>
<keyword evidence="6 7" id="KW-0067">ATP-binding</keyword>
<dbReference type="OMA" id="AQGISWL"/>
<dbReference type="GO" id="GO:0004709">
    <property type="term" value="F:MAP kinase kinase kinase activity"/>
    <property type="evidence" value="ECO:0007669"/>
    <property type="project" value="TreeGrafter"/>
</dbReference>
<dbReference type="Gene3D" id="1.10.510.10">
    <property type="entry name" value="Transferase(Phosphotransferase) domain 1"/>
    <property type="match status" value="1"/>
</dbReference>
<dbReference type="GO" id="GO:0007254">
    <property type="term" value="P:JNK cascade"/>
    <property type="evidence" value="ECO:0007669"/>
    <property type="project" value="TreeGrafter"/>
</dbReference>
<dbReference type="SMR" id="B4JAX2"/>
<dbReference type="SUPFAM" id="SSF56112">
    <property type="entry name" value="Protein kinase-like (PK-like)"/>
    <property type="match status" value="1"/>
</dbReference>
<gene>
    <name evidence="10" type="primary">Dgri\GH10917</name>
    <name evidence="10" type="ORF">Dgri_GH10917</name>
</gene>
<keyword evidence="11" id="KW-1185">Reference proteome</keyword>
<reference evidence="10 11" key="1">
    <citation type="journal article" date="2007" name="Nature">
        <title>Evolution of genes and genomes on the Drosophila phylogeny.</title>
        <authorList>
            <consortium name="Drosophila 12 Genomes Consortium"/>
            <person name="Clark A.G."/>
            <person name="Eisen M.B."/>
            <person name="Smith D.R."/>
            <person name="Bergman C.M."/>
            <person name="Oliver B."/>
            <person name="Markow T.A."/>
            <person name="Kaufman T.C."/>
            <person name="Kellis M."/>
            <person name="Gelbart W."/>
            <person name="Iyer V.N."/>
            <person name="Pollard D.A."/>
            <person name="Sackton T.B."/>
            <person name="Larracuente A.M."/>
            <person name="Singh N.D."/>
            <person name="Abad J.P."/>
            <person name="Abt D.N."/>
            <person name="Adryan B."/>
            <person name="Aguade M."/>
            <person name="Akashi H."/>
            <person name="Anderson W.W."/>
            <person name="Aquadro C.F."/>
            <person name="Ardell D.H."/>
            <person name="Arguello R."/>
            <person name="Artieri C.G."/>
            <person name="Barbash D.A."/>
            <person name="Barker D."/>
            <person name="Barsanti P."/>
            <person name="Batterham P."/>
            <person name="Batzoglou S."/>
            <person name="Begun D."/>
            <person name="Bhutkar A."/>
            <person name="Blanco E."/>
            <person name="Bosak S.A."/>
            <person name="Bradley R.K."/>
            <person name="Brand A.D."/>
            <person name="Brent M.R."/>
            <person name="Brooks A.N."/>
            <person name="Brown R.H."/>
            <person name="Butlin R.K."/>
            <person name="Caggese C."/>
            <person name="Calvi B.R."/>
            <person name="Bernardo de Carvalho A."/>
            <person name="Caspi A."/>
            <person name="Castrezana S."/>
            <person name="Celniker S.E."/>
            <person name="Chang J.L."/>
            <person name="Chapple C."/>
            <person name="Chatterji S."/>
            <person name="Chinwalla A."/>
            <person name="Civetta A."/>
            <person name="Clifton S.W."/>
            <person name="Comeron J.M."/>
            <person name="Costello J.C."/>
            <person name="Coyne J.A."/>
            <person name="Daub J."/>
            <person name="David R.G."/>
            <person name="Delcher A.L."/>
            <person name="Delehaunty K."/>
            <person name="Do C.B."/>
            <person name="Ebling H."/>
            <person name="Edwards K."/>
            <person name="Eickbush T."/>
            <person name="Evans J.D."/>
            <person name="Filipski A."/>
            <person name="Findeiss S."/>
            <person name="Freyhult E."/>
            <person name="Fulton L."/>
            <person name="Fulton R."/>
            <person name="Garcia A.C."/>
            <person name="Gardiner A."/>
            <person name="Garfield D.A."/>
            <person name="Garvin B.E."/>
            <person name="Gibson G."/>
            <person name="Gilbert D."/>
            <person name="Gnerre S."/>
            <person name="Godfrey J."/>
            <person name="Good R."/>
            <person name="Gotea V."/>
            <person name="Gravely B."/>
            <person name="Greenberg A.J."/>
            <person name="Griffiths-Jones S."/>
            <person name="Gross S."/>
            <person name="Guigo R."/>
            <person name="Gustafson E.A."/>
            <person name="Haerty W."/>
            <person name="Hahn M.W."/>
            <person name="Halligan D.L."/>
            <person name="Halpern A.L."/>
            <person name="Halter G.M."/>
            <person name="Han M.V."/>
            <person name="Heger A."/>
            <person name="Hillier L."/>
            <person name="Hinrichs A.S."/>
            <person name="Holmes I."/>
            <person name="Hoskins R.A."/>
            <person name="Hubisz M.J."/>
            <person name="Hultmark D."/>
            <person name="Huntley M.A."/>
            <person name="Jaffe D.B."/>
            <person name="Jagadeeshan S."/>
            <person name="Jeck W.R."/>
            <person name="Johnson J."/>
            <person name="Jones C.D."/>
            <person name="Jordan W.C."/>
            <person name="Karpen G.H."/>
            <person name="Kataoka E."/>
            <person name="Keightley P.D."/>
            <person name="Kheradpour P."/>
            <person name="Kirkness E.F."/>
            <person name="Koerich L.B."/>
            <person name="Kristiansen K."/>
            <person name="Kudrna D."/>
            <person name="Kulathinal R.J."/>
            <person name="Kumar S."/>
            <person name="Kwok R."/>
            <person name="Lander E."/>
            <person name="Langley C.H."/>
            <person name="Lapoint R."/>
            <person name="Lazzaro B.P."/>
            <person name="Lee S.J."/>
            <person name="Levesque L."/>
            <person name="Li R."/>
            <person name="Lin C.F."/>
            <person name="Lin M.F."/>
            <person name="Lindblad-Toh K."/>
            <person name="Llopart A."/>
            <person name="Long M."/>
            <person name="Low L."/>
            <person name="Lozovsky E."/>
            <person name="Lu J."/>
            <person name="Luo M."/>
            <person name="Machado C.A."/>
            <person name="Makalowski W."/>
            <person name="Marzo M."/>
            <person name="Matsuda M."/>
            <person name="Matzkin L."/>
            <person name="McAllister B."/>
            <person name="McBride C.S."/>
            <person name="McKernan B."/>
            <person name="McKernan K."/>
            <person name="Mendez-Lago M."/>
            <person name="Minx P."/>
            <person name="Mollenhauer M.U."/>
            <person name="Montooth K."/>
            <person name="Mount S.M."/>
            <person name="Mu X."/>
            <person name="Myers E."/>
            <person name="Negre B."/>
            <person name="Newfeld S."/>
            <person name="Nielsen R."/>
            <person name="Noor M.A."/>
            <person name="O'Grady P."/>
            <person name="Pachter L."/>
            <person name="Papaceit M."/>
            <person name="Parisi M.J."/>
            <person name="Parisi M."/>
            <person name="Parts L."/>
            <person name="Pedersen J.S."/>
            <person name="Pesole G."/>
            <person name="Phillippy A.M."/>
            <person name="Ponting C.P."/>
            <person name="Pop M."/>
            <person name="Porcelli D."/>
            <person name="Powell J.R."/>
            <person name="Prohaska S."/>
            <person name="Pruitt K."/>
            <person name="Puig M."/>
            <person name="Quesneville H."/>
            <person name="Ram K.R."/>
            <person name="Rand D."/>
            <person name="Rasmussen M.D."/>
            <person name="Reed L.K."/>
            <person name="Reenan R."/>
            <person name="Reily A."/>
            <person name="Remington K.A."/>
            <person name="Rieger T.T."/>
            <person name="Ritchie M.G."/>
            <person name="Robin C."/>
            <person name="Rogers Y.H."/>
            <person name="Rohde C."/>
            <person name="Rozas J."/>
            <person name="Rubenfield M.J."/>
            <person name="Ruiz A."/>
            <person name="Russo S."/>
            <person name="Salzberg S.L."/>
            <person name="Sanchez-Gracia A."/>
            <person name="Saranga D.J."/>
            <person name="Sato H."/>
            <person name="Schaeffer S.W."/>
            <person name="Schatz M.C."/>
            <person name="Schlenke T."/>
            <person name="Schwartz R."/>
            <person name="Segarra C."/>
            <person name="Singh R.S."/>
            <person name="Sirot L."/>
            <person name="Sirota M."/>
            <person name="Sisneros N.B."/>
            <person name="Smith C.D."/>
            <person name="Smith T.F."/>
            <person name="Spieth J."/>
            <person name="Stage D.E."/>
            <person name="Stark A."/>
            <person name="Stephan W."/>
            <person name="Strausberg R.L."/>
            <person name="Strempel S."/>
            <person name="Sturgill D."/>
            <person name="Sutton G."/>
            <person name="Sutton G.G."/>
            <person name="Tao W."/>
            <person name="Teichmann S."/>
            <person name="Tobari Y.N."/>
            <person name="Tomimura Y."/>
            <person name="Tsolas J.M."/>
            <person name="Valente V.L."/>
            <person name="Venter E."/>
            <person name="Venter J.C."/>
            <person name="Vicario S."/>
            <person name="Vieira F.G."/>
            <person name="Vilella A.J."/>
            <person name="Villasante A."/>
            <person name="Walenz B."/>
            <person name="Wang J."/>
            <person name="Wasserman M."/>
            <person name="Watts T."/>
            <person name="Wilson D."/>
            <person name="Wilson R.K."/>
            <person name="Wing R.A."/>
            <person name="Wolfner M.F."/>
            <person name="Wong A."/>
            <person name="Wong G.K."/>
            <person name="Wu C.I."/>
            <person name="Wu G."/>
            <person name="Yamamoto D."/>
            <person name="Yang H.P."/>
            <person name="Yang S.P."/>
            <person name="Yorke J.A."/>
            <person name="Yoshida K."/>
            <person name="Zdobnov E."/>
            <person name="Zhang P."/>
            <person name="Zhang Y."/>
            <person name="Zimin A.V."/>
            <person name="Baldwin J."/>
            <person name="Abdouelleil A."/>
            <person name="Abdulkadir J."/>
            <person name="Abebe A."/>
            <person name="Abera B."/>
            <person name="Abreu J."/>
            <person name="Acer S.C."/>
            <person name="Aftuck L."/>
            <person name="Alexander A."/>
            <person name="An P."/>
            <person name="Anderson E."/>
            <person name="Anderson S."/>
            <person name="Arachi H."/>
            <person name="Azer M."/>
            <person name="Bachantsang P."/>
            <person name="Barry A."/>
            <person name="Bayul T."/>
            <person name="Berlin A."/>
            <person name="Bessette D."/>
            <person name="Bloom T."/>
            <person name="Blye J."/>
            <person name="Boguslavskiy L."/>
            <person name="Bonnet C."/>
            <person name="Boukhgalter B."/>
            <person name="Bourzgui I."/>
            <person name="Brown A."/>
            <person name="Cahill P."/>
            <person name="Channer S."/>
            <person name="Cheshatsang Y."/>
            <person name="Chuda L."/>
            <person name="Citroen M."/>
            <person name="Collymore A."/>
            <person name="Cooke P."/>
            <person name="Costello M."/>
            <person name="D'Aco K."/>
            <person name="Daza R."/>
            <person name="De Haan G."/>
            <person name="DeGray S."/>
            <person name="DeMaso C."/>
            <person name="Dhargay N."/>
            <person name="Dooley K."/>
            <person name="Dooley E."/>
            <person name="Doricent M."/>
            <person name="Dorje P."/>
            <person name="Dorjee K."/>
            <person name="Dupes A."/>
            <person name="Elong R."/>
            <person name="Falk J."/>
            <person name="Farina A."/>
            <person name="Faro S."/>
            <person name="Ferguson D."/>
            <person name="Fisher S."/>
            <person name="Foley C.D."/>
            <person name="Franke A."/>
            <person name="Friedrich D."/>
            <person name="Gadbois L."/>
            <person name="Gearin G."/>
            <person name="Gearin C.R."/>
            <person name="Giannoukos G."/>
            <person name="Goode T."/>
            <person name="Graham J."/>
            <person name="Grandbois E."/>
            <person name="Grewal S."/>
            <person name="Gyaltsen K."/>
            <person name="Hafez N."/>
            <person name="Hagos B."/>
            <person name="Hall J."/>
            <person name="Henson C."/>
            <person name="Hollinger A."/>
            <person name="Honan T."/>
            <person name="Huard M.D."/>
            <person name="Hughes L."/>
            <person name="Hurhula B."/>
            <person name="Husby M.E."/>
            <person name="Kamat A."/>
            <person name="Kanga B."/>
            <person name="Kashin S."/>
            <person name="Khazanovich D."/>
            <person name="Kisner P."/>
            <person name="Lance K."/>
            <person name="Lara M."/>
            <person name="Lee W."/>
            <person name="Lennon N."/>
            <person name="Letendre F."/>
            <person name="LeVine R."/>
            <person name="Lipovsky A."/>
            <person name="Liu X."/>
            <person name="Liu J."/>
            <person name="Liu S."/>
            <person name="Lokyitsang T."/>
            <person name="Lokyitsang Y."/>
            <person name="Lubonja R."/>
            <person name="Lui A."/>
            <person name="MacDonald P."/>
            <person name="Magnisalis V."/>
            <person name="Maru K."/>
            <person name="Matthews C."/>
            <person name="McCusker W."/>
            <person name="McDonough S."/>
            <person name="Mehta T."/>
            <person name="Meldrim J."/>
            <person name="Meneus L."/>
            <person name="Mihai O."/>
            <person name="Mihalev A."/>
            <person name="Mihova T."/>
            <person name="Mittelman R."/>
            <person name="Mlenga V."/>
            <person name="Montmayeur A."/>
            <person name="Mulrain L."/>
            <person name="Navidi A."/>
            <person name="Naylor J."/>
            <person name="Negash T."/>
            <person name="Nguyen T."/>
            <person name="Nguyen N."/>
            <person name="Nicol R."/>
            <person name="Norbu C."/>
            <person name="Norbu N."/>
            <person name="Novod N."/>
            <person name="O'Neill B."/>
            <person name="Osman S."/>
            <person name="Markiewicz E."/>
            <person name="Oyono O.L."/>
            <person name="Patti C."/>
            <person name="Phunkhang P."/>
            <person name="Pierre F."/>
            <person name="Priest M."/>
            <person name="Raghuraman S."/>
            <person name="Rege F."/>
            <person name="Reyes R."/>
            <person name="Rise C."/>
            <person name="Rogov P."/>
            <person name="Ross K."/>
            <person name="Ryan E."/>
            <person name="Settipalli S."/>
            <person name="Shea T."/>
            <person name="Sherpa N."/>
            <person name="Shi L."/>
            <person name="Shih D."/>
            <person name="Sparrow T."/>
            <person name="Spaulding J."/>
            <person name="Stalker J."/>
            <person name="Stange-Thomann N."/>
            <person name="Stavropoulos S."/>
            <person name="Stone C."/>
            <person name="Strader C."/>
            <person name="Tesfaye S."/>
            <person name="Thomson T."/>
            <person name="Thoulutsang Y."/>
            <person name="Thoulutsang D."/>
            <person name="Topham K."/>
            <person name="Topping I."/>
            <person name="Tsamla T."/>
            <person name="Vassiliev H."/>
            <person name="Vo A."/>
            <person name="Wangchuk T."/>
            <person name="Wangdi T."/>
            <person name="Weiand M."/>
            <person name="Wilkinson J."/>
            <person name="Wilson A."/>
            <person name="Yadav S."/>
            <person name="Young G."/>
            <person name="Yu Q."/>
            <person name="Zembek L."/>
            <person name="Zhong D."/>
            <person name="Zimmer A."/>
            <person name="Zwirko Z."/>
            <person name="Jaffe D.B."/>
            <person name="Alvarez P."/>
            <person name="Brockman W."/>
            <person name="Butler J."/>
            <person name="Chin C."/>
            <person name="Gnerre S."/>
            <person name="Grabherr M."/>
            <person name="Kleber M."/>
            <person name="Mauceli E."/>
            <person name="MacCallum I."/>
        </authorList>
    </citation>
    <scope>NUCLEOTIDE SEQUENCE [LARGE SCALE GENOMIC DNA]</scope>
    <source>
        <strain evidence="11">Tucson 15287-2541.00</strain>
    </source>
</reference>
<dbReference type="GO" id="GO:0005524">
    <property type="term" value="F:ATP binding"/>
    <property type="evidence" value="ECO:0007669"/>
    <property type="project" value="UniProtKB-UniRule"/>
</dbReference>
<evidence type="ECO:0000256" key="8">
    <source>
        <dbReference type="RuleBase" id="RU000304"/>
    </source>
</evidence>
<sequence>MQIIQYDELIMDEDKIGEGGFGVVYSGKYMGEKVAIKQLIGHIDKEEAIRKEATYQEMVNGHENCVKLFGYSTFEGNTYLVMEYMAGGSLWHLMHKTSIPYSYAEGIGWLCQGAQALAYLRAHSVRGYIHRDVKPSNMLLDGDRKTLKICDYGLMRNVKTNMTSYVGTAIYMAPEVLNGKKYDEKCDVYSFGITIWEVFMRKMPYEDIIKEIRLTELLKKIDTEDLRPPIDAAIPKDIRQLIRECWDKDCDKRPSMQDIADRLRKQSTVSPSKKCKVL</sequence>
<dbReference type="HOGENOM" id="CLU_000288_7_35_1"/>
<dbReference type="GO" id="GO:0006955">
    <property type="term" value="P:immune response"/>
    <property type="evidence" value="ECO:0007669"/>
    <property type="project" value="TreeGrafter"/>
</dbReference>
<keyword evidence="4 7" id="KW-0547">Nucleotide-binding</keyword>
<dbReference type="PROSITE" id="PS00107">
    <property type="entry name" value="PROTEIN_KINASE_ATP"/>
    <property type="match status" value="1"/>
</dbReference>
<evidence type="ECO:0000256" key="3">
    <source>
        <dbReference type="ARBA" id="ARBA00022679"/>
    </source>
</evidence>
<evidence type="ECO:0000313" key="11">
    <source>
        <dbReference type="Proteomes" id="UP000001070"/>
    </source>
</evidence>
<dbReference type="PANTHER" id="PTHR46716:SF1">
    <property type="entry name" value="MITOGEN-ACTIVATED PROTEIN KINASE KINASE KINASE 7"/>
    <property type="match status" value="1"/>
</dbReference>
<dbReference type="PANTHER" id="PTHR46716">
    <property type="entry name" value="MITOGEN-ACTIVATED PROTEIN KINASE KINASE KINASE 7"/>
    <property type="match status" value="1"/>
</dbReference>
<dbReference type="GO" id="GO:0019899">
    <property type="term" value="F:enzyme binding"/>
    <property type="evidence" value="ECO:0007669"/>
    <property type="project" value="UniProtKB-ARBA"/>
</dbReference>
<proteinExistence type="inferred from homology"/>
<dbReference type="InterPro" id="IPR011009">
    <property type="entry name" value="Kinase-like_dom_sf"/>
</dbReference>
<dbReference type="InterPro" id="IPR008271">
    <property type="entry name" value="Ser/Thr_kinase_AS"/>
</dbReference>
<evidence type="ECO:0000313" key="10">
    <source>
        <dbReference type="EMBL" id="EDW02842.1"/>
    </source>
</evidence>
<dbReference type="eggNOG" id="KOG0192">
    <property type="taxonomic scope" value="Eukaryota"/>
</dbReference>
<dbReference type="InterPro" id="IPR000719">
    <property type="entry name" value="Prot_kinase_dom"/>
</dbReference>
<dbReference type="STRING" id="7222.B4JAX2"/>
<dbReference type="Pfam" id="PF00069">
    <property type="entry name" value="Pkinase"/>
    <property type="match status" value="1"/>
</dbReference>
<keyword evidence="3" id="KW-0808">Transferase</keyword>
<keyword evidence="2 8" id="KW-0723">Serine/threonine-protein kinase</keyword>
<dbReference type="PhylomeDB" id="B4JAX2"/>
<dbReference type="EMBL" id="CH916368">
    <property type="protein sequence ID" value="EDW02842.1"/>
    <property type="molecule type" value="Genomic_DNA"/>
</dbReference>
<dbReference type="PROSITE" id="PS00108">
    <property type="entry name" value="PROTEIN_KINASE_ST"/>
    <property type="match status" value="1"/>
</dbReference>
<dbReference type="SMART" id="SM00220">
    <property type="entry name" value="S_TKc"/>
    <property type="match status" value="1"/>
</dbReference>
<evidence type="ECO:0000256" key="6">
    <source>
        <dbReference type="ARBA" id="ARBA00022840"/>
    </source>
</evidence>